<dbReference type="EMBL" id="HE575323">
    <property type="protein sequence ID" value="CCC93738.1"/>
    <property type="molecule type" value="Genomic_DNA"/>
</dbReference>
<dbReference type="InterPro" id="IPR001611">
    <property type="entry name" value="Leu-rich_rpt"/>
</dbReference>
<gene>
    <name evidence="3" type="ORF">TCIL3000_10_5020</name>
</gene>
<proteinExistence type="predicted"/>
<dbReference type="Gene3D" id="3.80.10.10">
    <property type="entry name" value="Ribonuclease Inhibitor"/>
    <property type="match status" value="2"/>
</dbReference>
<dbReference type="InterPro" id="IPR050836">
    <property type="entry name" value="SDS22/Internalin_LRR"/>
</dbReference>
<reference evidence="3" key="1">
    <citation type="journal article" date="2012" name="Proc. Natl. Acad. Sci. U.S.A.">
        <title>Antigenic diversity is generated by distinct evolutionary mechanisms in African trypanosome species.</title>
        <authorList>
            <person name="Jackson A.P."/>
            <person name="Berry A."/>
            <person name="Aslett M."/>
            <person name="Allison H.C."/>
            <person name="Burton P."/>
            <person name="Vavrova-Anderson J."/>
            <person name="Brown R."/>
            <person name="Browne H."/>
            <person name="Corton N."/>
            <person name="Hauser H."/>
            <person name="Gamble J."/>
            <person name="Gilderthorp R."/>
            <person name="Marcello L."/>
            <person name="McQuillan J."/>
            <person name="Otto T.D."/>
            <person name="Quail M.A."/>
            <person name="Sanders M.J."/>
            <person name="van Tonder A."/>
            <person name="Ginger M.L."/>
            <person name="Field M.C."/>
            <person name="Barry J.D."/>
            <person name="Hertz-Fowler C."/>
            <person name="Berriman M."/>
        </authorList>
    </citation>
    <scope>NUCLEOTIDE SEQUENCE</scope>
    <source>
        <strain evidence="3">IL3000</strain>
    </source>
</reference>
<dbReference type="VEuPathDB" id="TriTrypDB:TcIL3000_10_5020"/>
<dbReference type="SUPFAM" id="SSF52058">
    <property type="entry name" value="L domain-like"/>
    <property type="match status" value="1"/>
</dbReference>
<dbReference type="PROSITE" id="PS51450">
    <property type="entry name" value="LRR"/>
    <property type="match status" value="4"/>
</dbReference>
<organism evidence="3">
    <name type="scientific">Trypanosoma congolense (strain IL3000)</name>
    <dbReference type="NCBI Taxonomy" id="1068625"/>
    <lineage>
        <taxon>Eukaryota</taxon>
        <taxon>Discoba</taxon>
        <taxon>Euglenozoa</taxon>
        <taxon>Kinetoplastea</taxon>
        <taxon>Metakinetoplastina</taxon>
        <taxon>Trypanosomatida</taxon>
        <taxon>Trypanosomatidae</taxon>
        <taxon>Trypanosoma</taxon>
        <taxon>Nannomonas</taxon>
    </lineage>
</organism>
<dbReference type="SMART" id="SM00369">
    <property type="entry name" value="LRR_TYP"/>
    <property type="match status" value="5"/>
</dbReference>
<dbReference type="InterPro" id="IPR032675">
    <property type="entry name" value="LRR_dom_sf"/>
</dbReference>
<protein>
    <submittedName>
        <fullName evidence="3">Putative leucine-rich repeat protein (LRRP)</fullName>
    </submittedName>
</protein>
<dbReference type="InterPro" id="IPR003591">
    <property type="entry name" value="Leu-rich_rpt_typical-subtyp"/>
</dbReference>
<dbReference type="PANTHER" id="PTHR46652:SF3">
    <property type="entry name" value="LEUCINE-RICH REPEAT-CONTAINING PROTEIN 9"/>
    <property type="match status" value="1"/>
</dbReference>
<keyword evidence="1" id="KW-0433">Leucine-rich repeat</keyword>
<accession>G0UWH2</accession>
<dbReference type="AlphaFoldDB" id="G0UWH2"/>
<evidence type="ECO:0000256" key="1">
    <source>
        <dbReference type="ARBA" id="ARBA00022614"/>
    </source>
</evidence>
<dbReference type="PANTHER" id="PTHR46652">
    <property type="entry name" value="LEUCINE-RICH REPEAT AND IQ DOMAIN-CONTAINING PROTEIN 1-RELATED"/>
    <property type="match status" value="1"/>
</dbReference>
<evidence type="ECO:0000256" key="2">
    <source>
        <dbReference type="ARBA" id="ARBA00022737"/>
    </source>
</evidence>
<sequence>MDESQQVSNEILTSCECSATGEEIVQVPLTGHTMRASLSSLSSNADGCLVYAQSRLASLGLTSIDLLSSYEHLQRLSLDNNKLVSLKPLRALHSLVYLSAAGNALSDDVFDDIASSSVTMEKLNLDRNDITTLKGLSKLPFLMDFSAEQNSITELEAESFHTLHSLTRLNVKHNKISNVHLDTFSDCSTVRTLNLSHNSITNTEFVIHLAGNLESLNMDHNGVRGFANFDVLHSLVFLFLSNNNILQWDDLDGLSSLENLRVLTLDGNPLLKPDGETTAENTLSHCREPHPQQDVDFAACRIANANAREREAAHCADSRAHLSSFTAPQVRSLIYHLPAAPQANVRWECNGSHELAQLPYSERCRFRVISTLPQLRMFNSTEIHAHEIPRAMRLYQKDMNCFAGSADSVKFPVGSALKAVELHRVREENKYMR</sequence>
<name>G0UWH2_TRYCI</name>
<dbReference type="Pfam" id="PF13855">
    <property type="entry name" value="LRR_8"/>
    <property type="match status" value="1"/>
</dbReference>
<keyword evidence="2" id="KW-0677">Repeat</keyword>
<evidence type="ECO:0000313" key="3">
    <source>
        <dbReference type="EMBL" id="CCC93738.1"/>
    </source>
</evidence>